<feature type="transmembrane region" description="Helical" evidence="9">
    <location>
        <begin position="149"/>
        <end position="170"/>
    </location>
</feature>
<dbReference type="InterPro" id="IPR001872">
    <property type="entry name" value="Peptidase_A8"/>
</dbReference>
<keyword evidence="7 9" id="KW-1133">Transmembrane helix</keyword>
<dbReference type="EC" id="3.4.23.36" evidence="9"/>
<feature type="transmembrane region" description="Helical" evidence="9">
    <location>
        <begin position="50"/>
        <end position="69"/>
    </location>
</feature>
<comment type="pathway">
    <text evidence="9">Protein modification; lipoprotein biosynthesis (signal peptide cleavage).</text>
</comment>
<evidence type="ECO:0000313" key="12">
    <source>
        <dbReference type="EMBL" id="RXZ55034.1"/>
    </source>
</evidence>
<keyword evidence="5 9" id="KW-0064">Aspartyl protease</keyword>
<protein>
    <recommendedName>
        <fullName evidence="9">Lipoprotein signal peptidase</fullName>
        <ecNumber evidence="9">3.4.23.36</ecNumber>
    </recommendedName>
    <alternativeName>
        <fullName evidence="9">Prolipoprotein signal peptidase</fullName>
    </alternativeName>
    <alternativeName>
        <fullName evidence="9">Signal peptidase II</fullName>
        <shortName evidence="9">SPase II</shortName>
    </alternativeName>
</protein>
<evidence type="ECO:0000256" key="2">
    <source>
        <dbReference type="ARBA" id="ARBA00022475"/>
    </source>
</evidence>
<feature type="transmembrane region" description="Helical" evidence="9">
    <location>
        <begin position="26"/>
        <end position="43"/>
    </location>
</feature>
<dbReference type="PANTHER" id="PTHR33695">
    <property type="entry name" value="LIPOPROTEIN SIGNAL PEPTIDASE"/>
    <property type="match status" value="1"/>
</dbReference>
<accession>A0A4Q2K5S3</accession>
<keyword evidence="3 9" id="KW-0645">Protease</keyword>
<dbReference type="AlphaFoldDB" id="A0A4Q2K5S3"/>
<feature type="active site" evidence="9">
    <location>
        <position position="154"/>
    </location>
</feature>
<evidence type="ECO:0000313" key="13">
    <source>
        <dbReference type="Proteomes" id="UP000293345"/>
    </source>
</evidence>
<keyword evidence="6 9" id="KW-0378">Hydrolase</keyword>
<dbReference type="PROSITE" id="PS00855">
    <property type="entry name" value="SPASE_II"/>
    <property type="match status" value="1"/>
</dbReference>
<dbReference type="UniPathway" id="UPA00665"/>
<evidence type="ECO:0000256" key="4">
    <source>
        <dbReference type="ARBA" id="ARBA00022692"/>
    </source>
</evidence>
<evidence type="ECO:0000256" key="10">
    <source>
        <dbReference type="RuleBase" id="RU000594"/>
    </source>
</evidence>
<dbReference type="GO" id="GO:0004190">
    <property type="term" value="F:aspartic-type endopeptidase activity"/>
    <property type="evidence" value="ECO:0007669"/>
    <property type="project" value="UniProtKB-UniRule"/>
</dbReference>
<feature type="transmembrane region" description="Helical" evidence="9">
    <location>
        <begin position="115"/>
        <end position="137"/>
    </location>
</feature>
<comment type="catalytic activity">
    <reaction evidence="9 10">
        <text>Release of signal peptides from bacterial membrane prolipoproteins. Hydrolyzes -Xaa-Yaa-Zaa-|-(S,diacylglyceryl)Cys-, in which Xaa is hydrophobic (preferably Leu), and Yaa (Ala or Ser) and Zaa (Gly or Ala) have small, neutral side chains.</text>
        <dbReference type="EC" id="3.4.23.36"/>
    </reaction>
</comment>
<name>A0A4Q2K5S3_9ACTN</name>
<dbReference type="PRINTS" id="PR00781">
    <property type="entry name" value="LIPOSIGPTASE"/>
</dbReference>
<dbReference type="Pfam" id="PF01252">
    <property type="entry name" value="Peptidase_A8"/>
    <property type="match status" value="1"/>
</dbReference>
<reference evidence="12 13" key="1">
    <citation type="submission" date="2019-01" db="EMBL/GenBank/DDBJ databases">
        <title>Senegalimassilia sp. nov. KGMB04484 isolated human feces.</title>
        <authorList>
            <person name="Han K.-I."/>
            <person name="Kim J.-S."/>
            <person name="Lee K.C."/>
            <person name="Suh M.K."/>
            <person name="Eom M.K."/>
            <person name="Lee J.H."/>
            <person name="Park S.-H."/>
            <person name="Kang S.W."/>
            <person name="Park J.-E."/>
            <person name="Oh B.S."/>
            <person name="Yu S.Y."/>
            <person name="Choi S.-H."/>
            <person name="Lee D.H."/>
            <person name="Yoon H."/>
            <person name="Kim B.-Y."/>
            <person name="Lee J.H."/>
            <person name="Lee J.-S."/>
        </authorList>
    </citation>
    <scope>NUCLEOTIDE SEQUENCE [LARGE SCALE GENOMIC DNA]</scope>
    <source>
        <strain evidence="12 13">KGMB04484</strain>
    </source>
</reference>
<dbReference type="GO" id="GO:0005886">
    <property type="term" value="C:plasma membrane"/>
    <property type="evidence" value="ECO:0007669"/>
    <property type="project" value="UniProtKB-SubCell"/>
</dbReference>
<evidence type="ECO:0000256" key="6">
    <source>
        <dbReference type="ARBA" id="ARBA00022801"/>
    </source>
</evidence>
<dbReference type="EMBL" id="SDPW01000001">
    <property type="protein sequence ID" value="RXZ55034.1"/>
    <property type="molecule type" value="Genomic_DNA"/>
</dbReference>
<dbReference type="NCBIfam" id="TIGR00077">
    <property type="entry name" value="lspA"/>
    <property type="match status" value="1"/>
</dbReference>
<keyword evidence="4 9" id="KW-0812">Transmembrane</keyword>
<evidence type="ECO:0000256" key="7">
    <source>
        <dbReference type="ARBA" id="ARBA00022989"/>
    </source>
</evidence>
<sequence>MAASKRAGATGAGPAPLGSKNAGERLGVFAAIAVAWVVLDQVVKAALNTACSGTVLSGPIAGLFRLLLVHNTGGAWSMFAGATVALGVFSLVMCACLTAFLVVQRKVVSWPEVVGLALVVGGGIGNAIDRFVLGYVVDFIDLAFMNFPVFNIADIGVTCGLVLFLVAWLVRERKAGATAGEER</sequence>
<dbReference type="OrthoDB" id="4308908at2"/>
<evidence type="ECO:0000256" key="3">
    <source>
        <dbReference type="ARBA" id="ARBA00022670"/>
    </source>
</evidence>
<dbReference type="HAMAP" id="MF_00161">
    <property type="entry name" value="LspA"/>
    <property type="match status" value="1"/>
</dbReference>
<evidence type="ECO:0000256" key="11">
    <source>
        <dbReference type="RuleBase" id="RU004181"/>
    </source>
</evidence>
<evidence type="ECO:0000256" key="1">
    <source>
        <dbReference type="ARBA" id="ARBA00006139"/>
    </source>
</evidence>
<keyword evidence="2 9" id="KW-1003">Cell membrane</keyword>
<organism evidence="12 13">
    <name type="scientific">Senegalimassilia faecalis</name>
    <dbReference type="NCBI Taxonomy" id="2509433"/>
    <lineage>
        <taxon>Bacteria</taxon>
        <taxon>Bacillati</taxon>
        <taxon>Actinomycetota</taxon>
        <taxon>Coriobacteriia</taxon>
        <taxon>Coriobacteriales</taxon>
        <taxon>Coriobacteriaceae</taxon>
        <taxon>Senegalimassilia</taxon>
    </lineage>
</organism>
<dbReference type="PANTHER" id="PTHR33695:SF1">
    <property type="entry name" value="LIPOPROTEIN SIGNAL PEPTIDASE"/>
    <property type="match status" value="1"/>
</dbReference>
<keyword evidence="8 9" id="KW-0472">Membrane</keyword>
<evidence type="ECO:0000256" key="9">
    <source>
        <dbReference type="HAMAP-Rule" id="MF_00161"/>
    </source>
</evidence>
<feature type="transmembrane region" description="Helical" evidence="9">
    <location>
        <begin position="75"/>
        <end position="103"/>
    </location>
</feature>
<evidence type="ECO:0000256" key="5">
    <source>
        <dbReference type="ARBA" id="ARBA00022750"/>
    </source>
</evidence>
<keyword evidence="13" id="KW-1185">Reference proteome</keyword>
<comment type="function">
    <text evidence="9 10">This protein specifically catalyzes the removal of signal peptides from prolipoproteins.</text>
</comment>
<gene>
    <name evidence="9 12" type="primary">lspA</name>
    <name evidence="12" type="ORF">ET524_00325</name>
</gene>
<dbReference type="Proteomes" id="UP000293345">
    <property type="component" value="Unassembled WGS sequence"/>
</dbReference>
<evidence type="ECO:0000256" key="8">
    <source>
        <dbReference type="ARBA" id="ARBA00023136"/>
    </source>
</evidence>
<comment type="similarity">
    <text evidence="1 9 11">Belongs to the peptidase A8 family.</text>
</comment>
<comment type="caution">
    <text evidence="12">The sequence shown here is derived from an EMBL/GenBank/DDBJ whole genome shotgun (WGS) entry which is preliminary data.</text>
</comment>
<proteinExistence type="inferred from homology"/>
<comment type="subcellular location">
    <subcellularLocation>
        <location evidence="9">Cell membrane</location>
        <topology evidence="9">Multi-pass membrane protein</topology>
    </subcellularLocation>
</comment>
<feature type="active site" evidence="9">
    <location>
        <position position="138"/>
    </location>
</feature>
<dbReference type="GO" id="GO:0006508">
    <property type="term" value="P:proteolysis"/>
    <property type="evidence" value="ECO:0007669"/>
    <property type="project" value="UniProtKB-KW"/>
</dbReference>